<proteinExistence type="predicted"/>
<name>A0A2U1JMD3_9BACI</name>
<evidence type="ECO:0000259" key="2">
    <source>
        <dbReference type="Pfam" id="PF02517"/>
    </source>
</evidence>
<dbReference type="OrthoDB" id="2194912at2"/>
<accession>A0A2U1JMD3</accession>
<keyword evidence="1" id="KW-1133">Transmembrane helix</keyword>
<evidence type="ECO:0000256" key="1">
    <source>
        <dbReference type="SAM" id="Phobius"/>
    </source>
</evidence>
<dbReference type="GO" id="GO:0006508">
    <property type="term" value="P:proteolysis"/>
    <property type="evidence" value="ECO:0007669"/>
    <property type="project" value="UniProtKB-KW"/>
</dbReference>
<gene>
    <name evidence="3" type="ORF">DCC39_17495</name>
</gene>
<keyword evidence="3" id="KW-0645">Protease</keyword>
<feature type="transmembrane region" description="Helical" evidence="1">
    <location>
        <begin position="41"/>
        <end position="59"/>
    </location>
</feature>
<reference evidence="3 4" key="1">
    <citation type="submission" date="2018-04" db="EMBL/GenBank/DDBJ databases">
        <title>Camelliibacillus theae gen. nov., sp. nov., isolated from Pu'er tea.</title>
        <authorList>
            <person name="Niu L."/>
        </authorList>
    </citation>
    <scope>NUCLEOTIDE SEQUENCE [LARGE SCALE GENOMIC DNA]</scope>
    <source>
        <strain evidence="3 4">T8</strain>
    </source>
</reference>
<dbReference type="GO" id="GO:0080120">
    <property type="term" value="P:CAAX-box protein maturation"/>
    <property type="evidence" value="ECO:0007669"/>
    <property type="project" value="UniProtKB-ARBA"/>
</dbReference>
<feature type="transmembrane region" description="Helical" evidence="1">
    <location>
        <begin position="120"/>
        <end position="139"/>
    </location>
</feature>
<dbReference type="PANTHER" id="PTHR36435">
    <property type="entry name" value="SLR1288 PROTEIN"/>
    <property type="match status" value="1"/>
</dbReference>
<dbReference type="Proteomes" id="UP000245998">
    <property type="component" value="Unassembled WGS sequence"/>
</dbReference>
<organism evidence="3 4">
    <name type="scientific">Pueribacillus theae</name>
    <dbReference type="NCBI Taxonomy" id="2171751"/>
    <lineage>
        <taxon>Bacteria</taxon>
        <taxon>Bacillati</taxon>
        <taxon>Bacillota</taxon>
        <taxon>Bacilli</taxon>
        <taxon>Bacillales</taxon>
        <taxon>Bacillaceae</taxon>
        <taxon>Pueribacillus</taxon>
    </lineage>
</organism>
<feature type="transmembrane region" description="Helical" evidence="1">
    <location>
        <begin position="151"/>
        <end position="171"/>
    </location>
</feature>
<dbReference type="GO" id="GO:0004175">
    <property type="term" value="F:endopeptidase activity"/>
    <property type="evidence" value="ECO:0007669"/>
    <property type="project" value="UniProtKB-ARBA"/>
</dbReference>
<dbReference type="AlphaFoldDB" id="A0A2U1JMD3"/>
<feature type="transmembrane region" description="Helical" evidence="1">
    <location>
        <begin position="7"/>
        <end position="29"/>
    </location>
</feature>
<sequence>MRKQYWWILIIYILMQLSGLAGLPLLYAIGITNKVASVEGFVIWSLLSFAAALIPILILSNRIKEYPFPTSEKSAPLVAIGWIFFGVFLSFFVQAAASAIEVNLLKVDPNSENTTQLVEVAKSFPVFFLVFTIIGPILEEIVFRQVIFGSLYTRFNFLISVLISSFIFGIVHGELEHLLIYTSMGATFAFLYVKTKRLIVPIATHVAMNTFAAVVMLFSDKLEELQKNLQHIFLC</sequence>
<feature type="transmembrane region" description="Helical" evidence="1">
    <location>
        <begin position="198"/>
        <end position="219"/>
    </location>
</feature>
<feature type="transmembrane region" description="Helical" evidence="1">
    <location>
        <begin position="79"/>
        <end position="100"/>
    </location>
</feature>
<feature type="domain" description="CAAX prenyl protease 2/Lysostaphin resistance protein A-like" evidence="2">
    <location>
        <begin position="124"/>
        <end position="211"/>
    </location>
</feature>
<keyword evidence="1" id="KW-0812">Transmembrane</keyword>
<dbReference type="RefSeq" id="WP_116556182.1">
    <property type="nucleotide sequence ID" value="NZ_QCZG01000060.1"/>
</dbReference>
<evidence type="ECO:0000313" key="4">
    <source>
        <dbReference type="Proteomes" id="UP000245998"/>
    </source>
</evidence>
<dbReference type="GO" id="GO:0008237">
    <property type="term" value="F:metallopeptidase activity"/>
    <property type="evidence" value="ECO:0007669"/>
    <property type="project" value="UniProtKB-KW"/>
</dbReference>
<evidence type="ECO:0000313" key="3">
    <source>
        <dbReference type="EMBL" id="PWA06331.1"/>
    </source>
</evidence>
<keyword evidence="3" id="KW-0378">Hydrolase</keyword>
<dbReference type="Pfam" id="PF02517">
    <property type="entry name" value="Rce1-like"/>
    <property type="match status" value="1"/>
</dbReference>
<dbReference type="InterPro" id="IPR003675">
    <property type="entry name" value="Rce1/LyrA-like_dom"/>
</dbReference>
<protein>
    <submittedName>
        <fullName evidence="3">CPBP family intramembrane metalloprotease</fullName>
    </submittedName>
</protein>
<dbReference type="EMBL" id="QCZG01000060">
    <property type="protein sequence ID" value="PWA06331.1"/>
    <property type="molecule type" value="Genomic_DNA"/>
</dbReference>
<keyword evidence="3" id="KW-0482">Metalloprotease</keyword>
<dbReference type="InterPro" id="IPR052710">
    <property type="entry name" value="CAAX_protease"/>
</dbReference>
<dbReference type="PANTHER" id="PTHR36435:SF6">
    <property type="entry name" value="ABORTIVE INFECTION PROTEIN"/>
    <property type="match status" value="1"/>
</dbReference>
<keyword evidence="1" id="KW-0472">Membrane</keyword>
<keyword evidence="4" id="KW-1185">Reference proteome</keyword>
<comment type="caution">
    <text evidence="3">The sequence shown here is derived from an EMBL/GenBank/DDBJ whole genome shotgun (WGS) entry which is preliminary data.</text>
</comment>